<feature type="compositionally biased region" description="Basic and acidic residues" evidence="10">
    <location>
        <begin position="33"/>
        <end position="57"/>
    </location>
</feature>
<dbReference type="SMART" id="SM00516">
    <property type="entry name" value="SEC14"/>
    <property type="match status" value="1"/>
</dbReference>
<dbReference type="GO" id="GO:0005737">
    <property type="term" value="C:cytoplasm"/>
    <property type="evidence" value="ECO:0007669"/>
    <property type="project" value="UniProtKB-SubCell"/>
</dbReference>
<organism evidence="13 14">
    <name type="scientific">Iris pallida</name>
    <name type="common">Sweet iris</name>
    <dbReference type="NCBI Taxonomy" id="29817"/>
    <lineage>
        <taxon>Eukaryota</taxon>
        <taxon>Viridiplantae</taxon>
        <taxon>Streptophyta</taxon>
        <taxon>Embryophyta</taxon>
        <taxon>Tracheophyta</taxon>
        <taxon>Spermatophyta</taxon>
        <taxon>Magnoliopsida</taxon>
        <taxon>Liliopsida</taxon>
        <taxon>Asparagales</taxon>
        <taxon>Iridaceae</taxon>
        <taxon>Iridoideae</taxon>
        <taxon>Irideae</taxon>
        <taxon>Iris</taxon>
    </lineage>
</organism>
<evidence type="ECO:0000256" key="8">
    <source>
        <dbReference type="ARBA" id="ARBA00023136"/>
    </source>
</evidence>
<dbReference type="PANTHER" id="PTHR45932:SF17">
    <property type="entry name" value="CELLULAR RETINALDEHYDE-BINDING_TRIPLE FUNCTION DOMAIN-CONTAINING PROTEIN"/>
    <property type="match status" value="1"/>
</dbReference>
<dbReference type="InterPro" id="IPR001251">
    <property type="entry name" value="CRAL-TRIO_dom"/>
</dbReference>
<evidence type="ECO:0000313" key="13">
    <source>
        <dbReference type="EMBL" id="KAJ6834958.1"/>
    </source>
</evidence>
<comment type="subcellular location">
    <subcellularLocation>
        <location evidence="2">Cytoplasm</location>
    </subcellularLocation>
    <subcellularLocation>
        <location evidence="1">Membrane</location>
    </subcellularLocation>
</comment>
<dbReference type="Pfam" id="PF25099">
    <property type="entry name" value="GOLD_PATL1_C"/>
    <property type="match status" value="1"/>
</dbReference>
<evidence type="ECO:0000256" key="4">
    <source>
        <dbReference type="ARBA" id="ARBA00022448"/>
    </source>
</evidence>
<keyword evidence="4" id="KW-0813">Transport</keyword>
<dbReference type="Pfam" id="PF00650">
    <property type="entry name" value="CRAL_TRIO"/>
    <property type="match status" value="1"/>
</dbReference>
<protein>
    <recommendedName>
        <fullName evidence="15">Patellin-3</fullName>
    </recommendedName>
</protein>
<feature type="domain" description="GOLD" evidence="12">
    <location>
        <begin position="385"/>
        <end position="490"/>
    </location>
</feature>
<evidence type="ECO:0000256" key="9">
    <source>
        <dbReference type="ARBA" id="ARBA00023306"/>
    </source>
</evidence>
<dbReference type="CDD" id="cd00170">
    <property type="entry name" value="SEC14"/>
    <property type="match status" value="1"/>
</dbReference>
<evidence type="ECO:0000256" key="7">
    <source>
        <dbReference type="ARBA" id="ARBA00023121"/>
    </source>
</evidence>
<feature type="compositionally biased region" description="Low complexity" evidence="10">
    <location>
        <begin position="86"/>
        <end position="112"/>
    </location>
</feature>
<sequence>MAQETDTKPAVDETPVPADAKKPSPPPPSKTGSFREESNLVSDLHDHQKKALDELRSLLRSALDNNEFSPPPQPPQPPPAAEAINSPAVSTEPAATATEEESPPTITAEPSSSVAVEDDGAKTVEAIESTVVPVVAAAPPPVEEAAEEEKVRAAPDEVSIWRVPLLGDSRSDAILLKFLRARDFSPKDALSMIKNTVLWRREFGIDALAEEDLGVPELGRVVYYDGVDREGHPVCYNVYGEFQNKEMYEKAFGDEEKSRRFLRWRIQYLEKGIREMLDFSPGGVSTMVQVTDLRNSPGLLKAELRQALYLLQDNYPEFVAKQVFINVPWWYLAFNKMISPFLTQRTKSKFVFAGPSKSLETLFHYIAPEQVPVQFGGLSKEKDSDFTTADAVNLINMKPSMKQIVEIPVAEKCLLVWELRVVGWDVALGAEFVPSSEDGYTVIIDKKKKLTAGDEPVVKNSFKINEPGKVVLTVENSSSKKKKLLYRYKAKSSS</sequence>
<dbReference type="InterPro" id="IPR036273">
    <property type="entry name" value="CRAL/TRIO_N_dom_sf"/>
</dbReference>
<gene>
    <name evidence="13" type="ORF">M6B38_122630</name>
</gene>
<accession>A0AAX6H2U6</accession>
<proteinExistence type="inferred from homology"/>
<keyword evidence="8" id="KW-0472">Membrane</keyword>
<evidence type="ECO:0000313" key="14">
    <source>
        <dbReference type="Proteomes" id="UP001140949"/>
    </source>
</evidence>
<evidence type="ECO:0000256" key="6">
    <source>
        <dbReference type="ARBA" id="ARBA00022618"/>
    </source>
</evidence>
<evidence type="ECO:0000259" key="12">
    <source>
        <dbReference type="PROSITE" id="PS50866"/>
    </source>
</evidence>
<dbReference type="GO" id="GO:0051301">
    <property type="term" value="P:cell division"/>
    <property type="evidence" value="ECO:0007669"/>
    <property type="project" value="UniProtKB-KW"/>
</dbReference>
<keyword evidence="7" id="KW-0446">Lipid-binding</keyword>
<evidence type="ECO:0000256" key="5">
    <source>
        <dbReference type="ARBA" id="ARBA00022490"/>
    </source>
</evidence>
<feature type="compositionally biased region" description="Pro residues" evidence="10">
    <location>
        <begin position="69"/>
        <end position="80"/>
    </location>
</feature>
<dbReference type="PANTHER" id="PTHR45932">
    <property type="entry name" value="PATELLIN-1"/>
    <property type="match status" value="1"/>
</dbReference>
<dbReference type="PROSITE" id="PS50866">
    <property type="entry name" value="GOLD"/>
    <property type="match status" value="1"/>
</dbReference>
<keyword evidence="6" id="KW-0132">Cell division</keyword>
<dbReference type="SMART" id="SM01100">
    <property type="entry name" value="CRAL_TRIO_N"/>
    <property type="match status" value="1"/>
</dbReference>
<keyword evidence="14" id="KW-1185">Reference proteome</keyword>
<keyword evidence="5" id="KW-0963">Cytoplasm</keyword>
<feature type="compositionally biased region" description="Basic and acidic residues" evidence="10">
    <location>
        <begin position="1"/>
        <end position="11"/>
    </location>
</feature>
<comment type="similarity">
    <text evidence="3">Belongs to the patellin family.</text>
</comment>
<dbReference type="EMBL" id="JANAVB010013599">
    <property type="protein sequence ID" value="KAJ6834958.1"/>
    <property type="molecule type" value="Genomic_DNA"/>
</dbReference>
<dbReference type="InterPro" id="IPR011074">
    <property type="entry name" value="CRAL/TRIO_N_dom"/>
</dbReference>
<evidence type="ECO:0000259" key="11">
    <source>
        <dbReference type="PROSITE" id="PS50191"/>
    </source>
</evidence>
<reference evidence="13" key="2">
    <citation type="submission" date="2023-04" db="EMBL/GenBank/DDBJ databases">
        <authorList>
            <person name="Bruccoleri R.E."/>
            <person name="Oakeley E.J."/>
            <person name="Faust A.-M."/>
            <person name="Dessus-Babus S."/>
            <person name="Altorfer M."/>
            <person name="Burckhardt D."/>
            <person name="Oertli M."/>
            <person name="Naumann U."/>
            <person name="Petersen F."/>
            <person name="Wong J."/>
        </authorList>
    </citation>
    <scope>NUCLEOTIDE SEQUENCE</scope>
    <source>
        <strain evidence="13">GSM-AAB239-AS_SAM_17_03QT</strain>
        <tissue evidence="13">Leaf</tissue>
    </source>
</reference>
<dbReference type="GO" id="GO:0008289">
    <property type="term" value="F:lipid binding"/>
    <property type="evidence" value="ECO:0007669"/>
    <property type="project" value="UniProtKB-KW"/>
</dbReference>
<dbReference type="Proteomes" id="UP001140949">
    <property type="component" value="Unassembled WGS sequence"/>
</dbReference>
<dbReference type="SUPFAM" id="SSF52087">
    <property type="entry name" value="CRAL/TRIO domain"/>
    <property type="match status" value="1"/>
</dbReference>
<feature type="domain" description="CRAL-TRIO" evidence="11">
    <location>
        <begin position="211"/>
        <end position="383"/>
    </location>
</feature>
<feature type="region of interest" description="Disordered" evidence="10">
    <location>
        <begin position="1"/>
        <end position="119"/>
    </location>
</feature>
<dbReference type="InterPro" id="IPR056794">
    <property type="entry name" value="PATL1-6_C_GOLD"/>
</dbReference>
<dbReference type="Gene3D" id="3.40.525.10">
    <property type="entry name" value="CRAL-TRIO lipid binding domain"/>
    <property type="match status" value="1"/>
</dbReference>
<reference evidence="13" key="1">
    <citation type="journal article" date="2023" name="GigaByte">
        <title>Genome assembly of the bearded iris, Iris pallida Lam.</title>
        <authorList>
            <person name="Bruccoleri R.E."/>
            <person name="Oakeley E.J."/>
            <person name="Faust A.M.E."/>
            <person name="Altorfer M."/>
            <person name="Dessus-Babus S."/>
            <person name="Burckhardt D."/>
            <person name="Oertli M."/>
            <person name="Naumann U."/>
            <person name="Petersen F."/>
            <person name="Wong J."/>
        </authorList>
    </citation>
    <scope>NUCLEOTIDE SEQUENCE</scope>
    <source>
        <strain evidence="13">GSM-AAB239-AS_SAM_17_03QT</strain>
    </source>
</reference>
<dbReference type="Gene3D" id="2.60.120.680">
    <property type="entry name" value="GOLD domain"/>
    <property type="match status" value="1"/>
</dbReference>
<evidence type="ECO:0000256" key="2">
    <source>
        <dbReference type="ARBA" id="ARBA00004496"/>
    </source>
</evidence>
<evidence type="ECO:0008006" key="15">
    <source>
        <dbReference type="Google" id="ProtNLM"/>
    </source>
</evidence>
<dbReference type="PROSITE" id="PS50191">
    <property type="entry name" value="CRAL_TRIO"/>
    <property type="match status" value="1"/>
</dbReference>
<name>A0AAX6H2U6_IRIPA</name>
<dbReference type="AlphaFoldDB" id="A0AAX6H2U6"/>
<dbReference type="SUPFAM" id="SSF46938">
    <property type="entry name" value="CRAL/TRIO N-terminal domain"/>
    <property type="match status" value="1"/>
</dbReference>
<evidence type="ECO:0000256" key="3">
    <source>
        <dbReference type="ARBA" id="ARBA00007155"/>
    </source>
</evidence>
<keyword evidence="9" id="KW-0131">Cell cycle</keyword>
<evidence type="ECO:0000256" key="1">
    <source>
        <dbReference type="ARBA" id="ARBA00004370"/>
    </source>
</evidence>
<dbReference type="InterPro" id="IPR044834">
    <property type="entry name" value="PATL"/>
</dbReference>
<dbReference type="Pfam" id="PF03765">
    <property type="entry name" value="CRAL_TRIO_N"/>
    <property type="match status" value="1"/>
</dbReference>
<comment type="caution">
    <text evidence="13">The sequence shown here is derived from an EMBL/GenBank/DDBJ whole genome shotgun (WGS) entry which is preliminary data.</text>
</comment>
<dbReference type="GO" id="GO:0016020">
    <property type="term" value="C:membrane"/>
    <property type="evidence" value="ECO:0007669"/>
    <property type="project" value="UniProtKB-SubCell"/>
</dbReference>
<dbReference type="Gene3D" id="1.10.8.20">
    <property type="entry name" value="N-terminal domain of phosphatidylinositol transfer protein sec14p"/>
    <property type="match status" value="1"/>
</dbReference>
<dbReference type="PRINTS" id="PR00180">
    <property type="entry name" value="CRETINALDHBP"/>
</dbReference>
<dbReference type="InterPro" id="IPR009038">
    <property type="entry name" value="GOLD_dom"/>
</dbReference>
<dbReference type="InterPro" id="IPR036865">
    <property type="entry name" value="CRAL-TRIO_dom_sf"/>
</dbReference>
<evidence type="ECO:0000256" key="10">
    <source>
        <dbReference type="SAM" id="MobiDB-lite"/>
    </source>
</evidence>